<dbReference type="AlphaFoldDB" id="A0A4V3CXM5"/>
<proteinExistence type="predicted"/>
<dbReference type="SUPFAM" id="SSF47413">
    <property type="entry name" value="lambda repressor-like DNA-binding domains"/>
    <property type="match status" value="1"/>
</dbReference>
<name>A0A4V3CXM5_9MICO</name>
<evidence type="ECO:0000256" key="3">
    <source>
        <dbReference type="ARBA" id="ARBA00023163"/>
    </source>
</evidence>
<organism evidence="6 7">
    <name type="scientific">Leucobacter luti</name>
    <dbReference type="NCBI Taxonomy" id="340320"/>
    <lineage>
        <taxon>Bacteria</taxon>
        <taxon>Bacillati</taxon>
        <taxon>Actinomycetota</taxon>
        <taxon>Actinomycetes</taxon>
        <taxon>Micrococcales</taxon>
        <taxon>Microbacteriaceae</taxon>
        <taxon>Leucobacter</taxon>
    </lineage>
</organism>
<feature type="domain" description="HTH cro/C1-type" evidence="5">
    <location>
        <begin position="8"/>
        <end position="44"/>
    </location>
</feature>
<comment type="caution">
    <text evidence="6">The sequence shown here is derived from an EMBL/GenBank/DDBJ whole genome shotgun (WGS) entry which is preliminary data.</text>
</comment>
<evidence type="ECO:0000256" key="2">
    <source>
        <dbReference type="ARBA" id="ARBA00023125"/>
    </source>
</evidence>
<dbReference type="Pfam" id="PF00356">
    <property type="entry name" value="LacI"/>
    <property type="match status" value="1"/>
</dbReference>
<feature type="domain" description="HTH lacI-type" evidence="4">
    <location>
        <begin position="7"/>
        <end position="61"/>
    </location>
</feature>
<sequence>MQRSGRPTIKDVAKAAGVSPTTVSHALNGKGVVATETVARIEQVASDIGYRPSAIARGLQNSRLNLLALVIRPFHSLDTFLPEGVDYFLRLAGAASMTAMEHGYSLMIVDDPTRPGVPLSALAADAYIVTEPFEHDPVLTMLQQERIPFVTVGADPARRGQFITLDEGIEHQAGLMFRHLEAVGARRIALVTGTDRNDWNLSAHHLMEEWSDARGHAPLVLALPEAAGETVGDEVLDHFFSGDPAQHPDAIFCLTGRHAAGVTTAAIKRGIRVPEDLLVAGGSGAMQNRTSSPTVTTLDLHPEAVARTAVEAAVLLAEGRSVTLPASSVLATLNIRESTTRE</sequence>
<keyword evidence="2" id="KW-0238">DNA-binding</keyword>
<accession>A0A4V3CXM5</accession>
<reference evidence="6 7" key="1">
    <citation type="submission" date="2019-03" db="EMBL/GenBank/DDBJ databases">
        <title>Genomic analyses of the natural microbiome of Caenorhabditis elegans.</title>
        <authorList>
            <person name="Samuel B."/>
        </authorList>
    </citation>
    <scope>NUCLEOTIDE SEQUENCE [LARGE SCALE GENOMIC DNA]</scope>
    <source>
        <strain evidence="6 7">JUb18</strain>
    </source>
</reference>
<protein>
    <submittedName>
        <fullName evidence="6">LacI family transcriptional regulator</fullName>
    </submittedName>
</protein>
<dbReference type="InterPro" id="IPR001387">
    <property type="entry name" value="Cro/C1-type_HTH"/>
</dbReference>
<dbReference type="Gene3D" id="1.10.260.40">
    <property type="entry name" value="lambda repressor-like DNA-binding domains"/>
    <property type="match status" value="1"/>
</dbReference>
<dbReference type="GO" id="GO:0003700">
    <property type="term" value="F:DNA-binding transcription factor activity"/>
    <property type="evidence" value="ECO:0007669"/>
    <property type="project" value="TreeGrafter"/>
</dbReference>
<dbReference type="PANTHER" id="PTHR30146">
    <property type="entry name" value="LACI-RELATED TRANSCRIPTIONAL REPRESSOR"/>
    <property type="match status" value="1"/>
</dbReference>
<dbReference type="InterPro" id="IPR000843">
    <property type="entry name" value="HTH_LacI"/>
</dbReference>
<dbReference type="InterPro" id="IPR046335">
    <property type="entry name" value="LacI/GalR-like_sensor"/>
</dbReference>
<evidence type="ECO:0000259" key="5">
    <source>
        <dbReference type="PROSITE" id="PS50943"/>
    </source>
</evidence>
<dbReference type="PANTHER" id="PTHR30146:SF153">
    <property type="entry name" value="LACTOSE OPERON REPRESSOR"/>
    <property type="match status" value="1"/>
</dbReference>
<dbReference type="PROSITE" id="PS50932">
    <property type="entry name" value="HTH_LACI_2"/>
    <property type="match status" value="1"/>
</dbReference>
<dbReference type="GO" id="GO:0000976">
    <property type="term" value="F:transcription cis-regulatory region binding"/>
    <property type="evidence" value="ECO:0007669"/>
    <property type="project" value="TreeGrafter"/>
</dbReference>
<keyword evidence="3" id="KW-0804">Transcription</keyword>
<dbReference type="EMBL" id="SNYA01000006">
    <property type="protein sequence ID" value="TDP90848.1"/>
    <property type="molecule type" value="Genomic_DNA"/>
</dbReference>
<dbReference type="SMART" id="SM00354">
    <property type="entry name" value="HTH_LACI"/>
    <property type="match status" value="1"/>
</dbReference>
<evidence type="ECO:0000256" key="1">
    <source>
        <dbReference type="ARBA" id="ARBA00023015"/>
    </source>
</evidence>
<dbReference type="Proteomes" id="UP000295601">
    <property type="component" value="Unassembled WGS sequence"/>
</dbReference>
<dbReference type="Pfam" id="PF13377">
    <property type="entry name" value="Peripla_BP_3"/>
    <property type="match status" value="1"/>
</dbReference>
<dbReference type="PROSITE" id="PS00356">
    <property type="entry name" value="HTH_LACI_1"/>
    <property type="match status" value="1"/>
</dbReference>
<evidence type="ECO:0000313" key="7">
    <source>
        <dbReference type="Proteomes" id="UP000295601"/>
    </source>
</evidence>
<dbReference type="PRINTS" id="PR00036">
    <property type="entry name" value="HTHLACI"/>
</dbReference>
<dbReference type="PROSITE" id="PS50943">
    <property type="entry name" value="HTH_CROC1"/>
    <property type="match status" value="1"/>
</dbReference>
<dbReference type="OrthoDB" id="252678at2"/>
<keyword evidence="7" id="KW-1185">Reference proteome</keyword>
<dbReference type="CDD" id="cd01392">
    <property type="entry name" value="HTH_LacI"/>
    <property type="match status" value="1"/>
</dbReference>
<evidence type="ECO:0000259" key="4">
    <source>
        <dbReference type="PROSITE" id="PS50932"/>
    </source>
</evidence>
<dbReference type="Gene3D" id="3.40.50.2300">
    <property type="match status" value="2"/>
</dbReference>
<dbReference type="SUPFAM" id="SSF53822">
    <property type="entry name" value="Periplasmic binding protein-like I"/>
    <property type="match status" value="1"/>
</dbReference>
<dbReference type="InterPro" id="IPR010982">
    <property type="entry name" value="Lambda_DNA-bd_dom_sf"/>
</dbReference>
<gene>
    <name evidence="6" type="ORF">EDF62_2502</name>
</gene>
<keyword evidence="1" id="KW-0805">Transcription regulation</keyword>
<dbReference type="InterPro" id="IPR028082">
    <property type="entry name" value="Peripla_BP_I"/>
</dbReference>
<evidence type="ECO:0000313" key="6">
    <source>
        <dbReference type="EMBL" id="TDP90848.1"/>
    </source>
</evidence>